<evidence type="ECO:0000256" key="6">
    <source>
        <dbReference type="SAM" id="MobiDB-lite"/>
    </source>
</evidence>
<evidence type="ECO:0000256" key="5">
    <source>
        <dbReference type="PROSITE-ProRule" id="PRU01240"/>
    </source>
</evidence>
<dbReference type="Pfam" id="PF11617">
    <property type="entry name" value="Cu-binding_MopE"/>
    <property type="match status" value="2"/>
</dbReference>
<dbReference type="Gene3D" id="3.40.50.200">
    <property type="entry name" value="Peptidase S8/S53 domain"/>
    <property type="match status" value="1"/>
</dbReference>
<gene>
    <name evidence="8" type="ORF">POL25_06725</name>
</gene>
<keyword evidence="9" id="KW-1185">Reference proteome</keyword>
<sequence length="614" mass="63052">MLQIAALAITTVLVEPPTWVFFSDKQVAGAGLELALERQARELAPRALQRRARVRGDRGLDVRDVPPAADYVQSVTATGARIRATSRWLNAVSVDADAAQRAAIARLPFVAGVRPVARSRRHQHPLPVTDESTPVPAKGLSWPHLSALHVPELHACGLTGAGVVVGVQDTGFTLAHQAFAGVQVLAARDFVQGDDVVADEAGDTPGQQHHGTGVLSLIVAADGEVFTGVAPGVSLLLAKTERIDVEDPYEEDYYVAGLEWIEGMGADIFTASLGYSDWYEPQQLDGETAVVSQAAKVAVANGLIMFAAIGNQGPGPKTLNAPADVDGVIAVGASDFDGVVTSFSSRGPTADDRIKPDLVAPGQDVWMARSDSLVAYEASQGTSLSTPLVAGVAALLLEAYPELDPAGMRALLRSTASQPDAPDNDLGWGFVDGPAAAGLYCSCVDVDGDKHFAVDCGGDDCDDADPNSHPGAAEVCDGRDNDCDGEVPADEADGDGDGVRLCAGDCDDADPARWPGAVELPEDCVDNDCDGEGDPACAPTTGEGSESGEAPTTGTSSGEGSSSTTGPSTGESASDSGAPATGDGGCGCASAGGPVGLWTLVVLAALPRRRARRR</sequence>
<dbReference type="PROSITE" id="PS51892">
    <property type="entry name" value="SUBTILASE"/>
    <property type="match status" value="1"/>
</dbReference>
<evidence type="ECO:0000259" key="7">
    <source>
        <dbReference type="Pfam" id="PF00082"/>
    </source>
</evidence>
<dbReference type="SUPFAM" id="SSF52743">
    <property type="entry name" value="Subtilisin-like"/>
    <property type="match status" value="1"/>
</dbReference>
<dbReference type="Proteomes" id="UP001221686">
    <property type="component" value="Unassembled WGS sequence"/>
</dbReference>
<comment type="caution">
    <text evidence="8">The sequence shown here is derived from an EMBL/GenBank/DDBJ whole genome shotgun (WGS) entry which is preliminary data.</text>
</comment>
<proteinExistence type="inferred from homology"/>
<reference evidence="8 9" key="1">
    <citation type="submission" date="2022-11" db="EMBL/GenBank/DDBJ databases">
        <title>Minimal conservation of predation-associated metabolite biosynthetic gene clusters underscores biosynthetic potential of Myxococcota including descriptions for ten novel species: Archangium lansinium sp. nov., Myxococcus landrumus sp. nov., Nannocystis bai.</title>
        <authorList>
            <person name="Ahearne A."/>
            <person name="Stevens C."/>
            <person name="Dowd S."/>
        </authorList>
    </citation>
    <scope>NUCLEOTIDE SEQUENCE [LARGE SCALE GENOMIC DNA]</scope>
    <source>
        <strain evidence="8 9">BB15-2</strain>
    </source>
</reference>
<dbReference type="InterPro" id="IPR023828">
    <property type="entry name" value="Peptidase_S8_Ser-AS"/>
</dbReference>
<evidence type="ECO:0000313" key="9">
    <source>
        <dbReference type="Proteomes" id="UP001221686"/>
    </source>
</evidence>
<evidence type="ECO:0000256" key="1">
    <source>
        <dbReference type="ARBA" id="ARBA00011073"/>
    </source>
</evidence>
<evidence type="ECO:0000256" key="2">
    <source>
        <dbReference type="ARBA" id="ARBA00022670"/>
    </source>
</evidence>
<keyword evidence="2 5" id="KW-0645">Protease</keyword>
<dbReference type="RefSeq" id="WP_272085069.1">
    <property type="nucleotide sequence ID" value="NZ_JAQNDL010000001.1"/>
</dbReference>
<evidence type="ECO:0000313" key="8">
    <source>
        <dbReference type="EMBL" id="MDC0716577.1"/>
    </source>
</evidence>
<dbReference type="PRINTS" id="PR00723">
    <property type="entry name" value="SUBTILISIN"/>
</dbReference>
<keyword evidence="4 5" id="KW-0720">Serine protease</keyword>
<feature type="active site" description="Charge relay system" evidence="5">
    <location>
        <position position="169"/>
    </location>
</feature>
<dbReference type="InterPro" id="IPR036852">
    <property type="entry name" value="Peptidase_S8/S53_dom_sf"/>
</dbReference>
<name>A0ABT5DSF7_9BACT</name>
<dbReference type="Pfam" id="PF00082">
    <property type="entry name" value="Peptidase_S8"/>
    <property type="match status" value="1"/>
</dbReference>
<dbReference type="PANTHER" id="PTHR43806:SF67">
    <property type="entry name" value="EGF-LIKE DOMAIN-CONTAINING PROTEIN"/>
    <property type="match status" value="1"/>
</dbReference>
<feature type="active site" description="Charge relay system" evidence="5">
    <location>
        <position position="210"/>
    </location>
</feature>
<dbReference type="EMBL" id="JAQNDL010000001">
    <property type="protein sequence ID" value="MDC0716577.1"/>
    <property type="molecule type" value="Genomic_DNA"/>
</dbReference>
<evidence type="ECO:0000256" key="4">
    <source>
        <dbReference type="ARBA" id="ARBA00022825"/>
    </source>
</evidence>
<dbReference type="InterPro" id="IPR050131">
    <property type="entry name" value="Peptidase_S8_subtilisin-like"/>
</dbReference>
<dbReference type="PANTHER" id="PTHR43806">
    <property type="entry name" value="PEPTIDASE S8"/>
    <property type="match status" value="1"/>
</dbReference>
<evidence type="ECO:0000256" key="3">
    <source>
        <dbReference type="ARBA" id="ARBA00022801"/>
    </source>
</evidence>
<dbReference type="InterPro" id="IPR000209">
    <property type="entry name" value="Peptidase_S8/S53_dom"/>
</dbReference>
<dbReference type="InterPro" id="IPR021655">
    <property type="entry name" value="Put_metal-bd"/>
</dbReference>
<feature type="compositionally biased region" description="Low complexity" evidence="6">
    <location>
        <begin position="538"/>
        <end position="574"/>
    </location>
</feature>
<feature type="domain" description="Peptidase S8/S53" evidence="7">
    <location>
        <begin position="160"/>
        <end position="429"/>
    </location>
</feature>
<keyword evidence="3 5" id="KW-0378">Hydrolase</keyword>
<dbReference type="PROSITE" id="PS00138">
    <property type="entry name" value="SUBTILASE_SER"/>
    <property type="match status" value="1"/>
</dbReference>
<feature type="active site" description="Charge relay system" evidence="5">
    <location>
        <position position="383"/>
    </location>
</feature>
<comment type="similarity">
    <text evidence="1 5">Belongs to the peptidase S8 family.</text>
</comment>
<feature type="region of interest" description="Disordered" evidence="6">
    <location>
        <begin position="535"/>
        <end position="594"/>
    </location>
</feature>
<accession>A0ABT5DSF7</accession>
<organism evidence="8 9">
    <name type="scientific">Nannocystis bainbridge</name>
    <dbReference type="NCBI Taxonomy" id="2995303"/>
    <lineage>
        <taxon>Bacteria</taxon>
        <taxon>Pseudomonadati</taxon>
        <taxon>Myxococcota</taxon>
        <taxon>Polyangia</taxon>
        <taxon>Nannocystales</taxon>
        <taxon>Nannocystaceae</taxon>
        <taxon>Nannocystis</taxon>
    </lineage>
</organism>
<protein>
    <submittedName>
        <fullName evidence="8">S8 family serine peptidase</fullName>
    </submittedName>
</protein>
<dbReference type="InterPro" id="IPR015500">
    <property type="entry name" value="Peptidase_S8_subtilisin-rel"/>
</dbReference>